<keyword evidence="1" id="KW-1133">Transmembrane helix</keyword>
<comment type="caution">
    <text evidence="2">The sequence shown here is derived from an EMBL/GenBank/DDBJ whole genome shotgun (WGS) entry which is preliminary data.</text>
</comment>
<evidence type="ECO:0000313" key="2">
    <source>
        <dbReference type="EMBL" id="MFC4304221.1"/>
    </source>
</evidence>
<sequence>MNEAANLPWWLWTIVGLILLGQGTALFLHARRIGRNAWFWGVWGLIQFPTPSLVYGLSLWWRNHKRKAASADRFDKER</sequence>
<name>A0ABV8SA46_9BACL</name>
<reference evidence="3" key="1">
    <citation type="journal article" date="2019" name="Int. J. Syst. Evol. Microbiol.">
        <title>The Global Catalogue of Microorganisms (GCM) 10K type strain sequencing project: providing services to taxonomists for standard genome sequencing and annotation.</title>
        <authorList>
            <consortium name="The Broad Institute Genomics Platform"/>
            <consortium name="The Broad Institute Genome Sequencing Center for Infectious Disease"/>
            <person name="Wu L."/>
            <person name="Ma J."/>
        </authorList>
    </citation>
    <scope>NUCLEOTIDE SEQUENCE [LARGE SCALE GENOMIC DNA]</scope>
    <source>
        <strain evidence="3">CGMCC 4.1641</strain>
    </source>
</reference>
<accession>A0ABV8SA46</accession>
<protein>
    <submittedName>
        <fullName evidence="2">SigmaY antisigma factor component</fullName>
    </submittedName>
</protein>
<proteinExistence type="predicted"/>
<evidence type="ECO:0000313" key="3">
    <source>
        <dbReference type="Proteomes" id="UP001595755"/>
    </source>
</evidence>
<organism evidence="2 3">
    <name type="scientific">Cohnella boryungensis</name>
    <dbReference type="NCBI Taxonomy" id="768479"/>
    <lineage>
        <taxon>Bacteria</taxon>
        <taxon>Bacillati</taxon>
        <taxon>Bacillota</taxon>
        <taxon>Bacilli</taxon>
        <taxon>Bacillales</taxon>
        <taxon>Paenibacillaceae</taxon>
        <taxon>Cohnella</taxon>
    </lineage>
</organism>
<gene>
    <name evidence="2" type="ORF">ACFO1S_12355</name>
</gene>
<dbReference type="Proteomes" id="UP001595755">
    <property type="component" value="Unassembled WGS sequence"/>
</dbReference>
<evidence type="ECO:0000256" key="1">
    <source>
        <dbReference type="SAM" id="Phobius"/>
    </source>
</evidence>
<feature type="transmembrane region" description="Helical" evidence="1">
    <location>
        <begin position="40"/>
        <end position="61"/>
    </location>
</feature>
<dbReference type="RefSeq" id="WP_204606120.1">
    <property type="nucleotide sequence ID" value="NZ_JBHSED010000020.1"/>
</dbReference>
<keyword evidence="1" id="KW-0812">Transmembrane</keyword>
<keyword evidence="3" id="KW-1185">Reference proteome</keyword>
<keyword evidence="1" id="KW-0472">Membrane</keyword>
<feature type="transmembrane region" description="Helical" evidence="1">
    <location>
        <begin position="7"/>
        <end position="28"/>
    </location>
</feature>
<dbReference type="EMBL" id="JBHSED010000020">
    <property type="protein sequence ID" value="MFC4304221.1"/>
    <property type="molecule type" value="Genomic_DNA"/>
</dbReference>